<dbReference type="AlphaFoldDB" id="A0A2G6K9K0"/>
<comment type="caution">
    <text evidence="1">The sequence shown here is derived from an EMBL/GenBank/DDBJ whole genome shotgun (WGS) entry which is preliminary data.</text>
</comment>
<evidence type="ECO:0000313" key="2">
    <source>
        <dbReference type="Proteomes" id="UP000230821"/>
    </source>
</evidence>
<reference evidence="1 2" key="1">
    <citation type="submission" date="2017-10" db="EMBL/GenBank/DDBJ databases">
        <title>Novel microbial diversity and functional potential in the marine mammal oral microbiome.</title>
        <authorList>
            <person name="Dudek N.K."/>
            <person name="Sun C.L."/>
            <person name="Burstein D."/>
            <person name="Kantor R.S."/>
            <person name="Aliaga Goltsman D.S."/>
            <person name="Bik E.M."/>
            <person name="Thomas B.C."/>
            <person name="Banfield J.F."/>
            <person name="Relman D.A."/>
        </authorList>
    </citation>
    <scope>NUCLEOTIDE SEQUENCE [LARGE SCALE GENOMIC DNA]</scope>
    <source>
        <strain evidence="1">DOLJORAL78_47_16</strain>
    </source>
</reference>
<dbReference type="Proteomes" id="UP000230821">
    <property type="component" value="Unassembled WGS sequence"/>
</dbReference>
<dbReference type="EMBL" id="PDSK01000115">
    <property type="protein sequence ID" value="PIE32347.1"/>
    <property type="molecule type" value="Genomic_DNA"/>
</dbReference>
<evidence type="ECO:0008006" key="3">
    <source>
        <dbReference type="Google" id="ProtNLM"/>
    </source>
</evidence>
<dbReference type="NCBIfam" id="TIGR01909">
    <property type="entry name" value="C_GCAxxG_C_C"/>
    <property type="match status" value="1"/>
</dbReference>
<dbReference type="InterPro" id="IPR010181">
    <property type="entry name" value="CGCAxxGCC_motif"/>
</dbReference>
<evidence type="ECO:0000313" key="1">
    <source>
        <dbReference type="EMBL" id="PIE32347.1"/>
    </source>
</evidence>
<organism evidence="1 2">
    <name type="scientific">candidate division KSB3 bacterium</name>
    <dbReference type="NCBI Taxonomy" id="2044937"/>
    <lineage>
        <taxon>Bacteria</taxon>
        <taxon>candidate division KSB3</taxon>
    </lineage>
</organism>
<sequence length="143" mass="15509">MDPIEQSIEYSKSGCNCAQSVCGPFAEKLGMDRETALKISSGFGGGIGGTAGVCGAVNGACMALGLKYGVAQPTPEEKARMYKYVQEFMEKFKAQHEALDCRDLLGYDISIPGEREKAKEEGLFTTRCRTYIESAGKILEEML</sequence>
<accession>A0A2G6K9K0</accession>
<name>A0A2G6K9K0_9BACT</name>
<dbReference type="Pfam" id="PF09719">
    <property type="entry name" value="C_GCAxxG_C_C"/>
    <property type="match status" value="1"/>
</dbReference>
<proteinExistence type="predicted"/>
<gene>
    <name evidence="1" type="ORF">CSA56_15870</name>
</gene>
<protein>
    <recommendedName>
        <fullName evidence="3">C_GCAxxG_C_C family protein</fullName>
    </recommendedName>
</protein>